<reference evidence="2" key="2">
    <citation type="submission" date="2023-04" db="EMBL/GenBank/DDBJ databases">
        <authorList>
            <person name="Beletskiy A.V."/>
            <person name="Mardanov A.V."/>
            <person name="Ravin N.V."/>
        </authorList>
    </citation>
    <scope>NUCLEOTIDE SEQUENCE</scope>
    <source>
        <strain evidence="2">GKL-02</strain>
    </source>
</reference>
<dbReference type="KEGG" id="tput:QJT81_11735"/>
<organism evidence="2">
    <name type="scientific">Candidatus Thiothrix putei</name>
    <dbReference type="NCBI Taxonomy" id="3080811"/>
    <lineage>
        <taxon>Bacteria</taxon>
        <taxon>Pseudomonadati</taxon>
        <taxon>Pseudomonadota</taxon>
        <taxon>Gammaproteobacteria</taxon>
        <taxon>Thiotrichales</taxon>
        <taxon>Thiotrichaceae</taxon>
        <taxon>Thiothrix</taxon>
    </lineage>
</organism>
<protein>
    <submittedName>
        <fullName evidence="2">CHAT domain-containing protein</fullName>
    </submittedName>
</protein>
<evidence type="ECO:0000259" key="1">
    <source>
        <dbReference type="Pfam" id="PF12770"/>
    </source>
</evidence>
<sequence length="217" mass="24290">MTTAPPFTITPPADLLRTHPHIKGMADRISTAYEKHLLVEEEHLQAMGQALWDALALGDSLELAKQASGQQVLPIIIASADAAILTLPWETLYHPTYGFLGREAGFSLSRRNLTVSVALPALQREPLRVLLFTSLPDNLSELERLDVEAEQAAVQEALMEQERLGEIVLEMPDDGRLDTLRDTLQQFQPHLVYLSGHGNFTHEHHKELSRNNFPLFC</sequence>
<dbReference type="EMBL" id="CP124756">
    <property type="protein sequence ID" value="WGZ92544.1"/>
    <property type="molecule type" value="Genomic_DNA"/>
</dbReference>
<reference evidence="2" key="1">
    <citation type="journal article" date="2023" name="Int. J. Mol. Sci.">
        <title>Metagenomics Revealed a New Genus 'Candidatus Thiocaldithrix dubininis' gen. nov., sp. nov. and a New Species 'Candidatus Thiothrix putei' sp. nov. in the Family Thiotrichaceae, Some Members of Which Have Traits of Both Na+- and H+-Motive Energetics.</title>
        <authorList>
            <person name="Ravin N.V."/>
            <person name="Muntyan M.S."/>
            <person name="Smolyakov D.D."/>
            <person name="Rudenko T.S."/>
            <person name="Beletsky A.V."/>
            <person name="Mardanov A.V."/>
            <person name="Grabovich M.Y."/>
        </authorList>
    </citation>
    <scope>NUCLEOTIDE SEQUENCE</scope>
    <source>
        <strain evidence="2">GKL-02</strain>
    </source>
</reference>
<dbReference type="AlphaFoldDB" id="A0AA95HCC6"/>
<name>A0AA95HCC6_9GAMM</name>
<evidence type="ECO:0000313" key="2">
    <source>
        <dbReference type="EMBL" id="WGZ92544.1"/>
    </source>
</evidence>
<proteinExistence type="predicted"/>
<dbReference type="Proteomes" id="UP001301326">
    <property type="component" value="Chromosome"/>
</dbReference>
<dbReference type="InterPro" id="IPR024983">
    <property type="entry name" value="CHAT_dom"/>
</dbReference>
<accession>A0AA95HCC6</accession>
<feature type="domain" description="CHAT" evidence="1">
    <location>
        <begin position="45"/>
        <end position="206"/>
    </location>
</feature>
<gene>
    <name evidence="2" type="ORF">QJT81_11735</name>
</gene>
<dbReference type="Pfam" id="PF12770">
    <property type="entry name" value="CHAT"/>
    <property type="match status" value="1"/>
</dbReference>